<keyword evidence="1" id="KW-1133">Transmembrane helix</keyword>
<keyword evidence="3" id="KW-1185">Reference proteome</keyword>
<protein>
    <submittedName>
        <fullName evidence="2">Uncharacterized protein</fullName>
    </submittedName>
</protein>
<organism evidence="2 3">
    <name type="scientific">Mesorhabditis spiculigera</name>
    <dbReference type="NCBI Taxonomy" id="96644"/>
    <lineage>
        <taxon>Eukaryota</taxon>
        <taxon>Metazoa</taxon>
        <taxon>Ecdysozoa</taxon>
        <taxon>Nematoda</taxon>
        <taxon>Chromadorea</taxon>
        <taxon>Rhabditida</taxon>
        <taxon>Rhabditina</taxon>
        <taxon>Rhabditomorpha</taxon>
        <taxon>Rhabditoidea</taxon>
        <taxon>Rhabditidae</taxon>
        <taxon>Mesorhabditinae</taxon>
        <taxon>Mesorhabditis</taxon>
    </lineage>
</organism>
<keyword evidence="1" id="KW-0472">Membrane</keyword>
<feature type="transmembrane region" description="Helical" evidence="1">
    <location>
        <begin position="34"/>
        <end position="55"/>
    </location>
</feature>
<comment type="caution">
    <text evidence="2">The sequence shown here is derived from an EMBL/GenBank/DDBJ whole genome shotgun (WGS) entry which is preliminary data.</text>
</comment>
<name>A0AA36D058_9BILA</name>
<gene>
    <name evidence="2" type="ORF">MSPICULIGERA_LOCUS15884</name>
</gene>
<dbReference type="EMBL" id="CATQJA010002651">
    <property type="protein sequence ID" value="CAJ0577614.1"/>
    <property type="molecule type" value="Genomic_DNA"/>
</dbReference>
<feature type="non-terminal residue" evidence="2">
    <location>
        <position position="1"/>
    </location>
</feature>
<sequence>MGFWKKILDRKAAVKPAEQKKVSPDVGLWRITRMISTFLVMLILLIFCLEALVFGTGHFKFSIIKDEYKFVGMNYWHFHREYPHTDPHNVYVKIFRRHRRLAVVTSVANRKVASQLNIDSEADWPNCTIVFRGNWTTTLKSASLLNQHPDDKRRFIERVLIVGAYDEKQIEEMTCPPSVLIVDYEHGLMQMNDLLTVAPVSAKTDGERVNDTGIFIGDDYGLDKAADDPTIDISQPNTHWAPWAAAYHLAEKLQADGQPMVKTDDAPYCQNSELEN</sequence>
<evidence type="ECO:0000313" key="3">
    <source>
        <dbReference type="Proteomes" id="UP001177023"/>
    </source>
</evidence>
<keyword evidence="1" id="KW-0812">Transmembrane</keyword>
<reference evidence="2" key="1">
    <citation type="submission" date="2023-06" db="EMBL/GenBank/DDBJ databases">
        <authorList>
            <person name="Delattre M."/>
        </authorList>
    </citation>
    <scope>NUCLEOTIDE SEQUENCE</scope>
    <source>
        <strain evidence="2">AF72</strain>
    </source>
</reference>
<evidence type="ECO:0000256" key="1">
    <source>
        <dbReference type="SAM" id="Phobius"/>
    </source>
</evidence>
<evidence type="ECO:0000313" key="2">
    <source>
        <dbReference type="EMBL" id="CAJ0577614.1"/>
    </source>
</evidence>
<accession>A0AA36D058</accession>
<dbReference type="AlphaFoldDB" id="A0AA36D058"/>
<proteinExistence type="predicted"/>
<dbReference type="Proteomes" id="UP001177023">
    <property type="component" value="Unassembled WGS sequence"/>
</dbReference>